<reference evidence="3" key="1">
    <citation type="journal article" date="2019" name="Int. J. Syst. Evol. Microbiol.">
        <title>The Global Catalogue of Microorganisms (GCM) 10K type strain sequencing project: providing services to taxonomists for standard genome sequencing and annotation.</title>
        <authorList>
            <consortium name="The Broad Institute Genomics Platform"/>
            <consortium name="The Broad Institute Genome Sequencing Center for Infectious Disease"/>
            <person name="Wu L."/>
            <person name="Ma J."/>
        </authorList>
    </citation>
    <scope>NUCLEOTIDE SEQUENCE [LARGE SCALE GENOMIC DNA]</scope>
    <source>
        <strain evidence="3">CGMCC 4.7177</strain>
    </source>
</reference>
<dbReference type="Proteomes" id="UP001597218">
    <property type="component" value="Unassembled WGS sequence"/>
</dbReference>
<feature type="transmembrane region" description="Helical" evidence="1">
    <location>
        <begin position="37"/>
        <end position="56"/>
    </location>
</feature>
<gene>
    <name evidence="2" type="ORF">ACFSFY_06660</name>
</gene>
<keyword evidence="1" id="KW-1133">Transmembrane helix</keyword>
<accession>A0ABW4SEL5</accession>
<name>A0ABW4SEL5_9BACL</name>
<evidence type="ECO:0000313" key="3">
    <source>
        <dbReference type="Proteomes" id="UP001597218"/>
    </source>
</evidence>
<proteinExistence type="predicted"/>
<keyword evidence="1" id="KW-0472">Membrane</keyword>
<keyword evidence="3" id="KW-1185">Reference proteome</keyword>
<sequence length="76" mass="8669">MKIILNVLFHLVVISWYAYLFAIQMEDLIGGDLTGTSLISFLLRAAIAIVFSINLWKMTRRKKGYEKDSSISQSTK</sequence>
<dbReference type="RefSeq" id="WP_381536467.1">
    <property type="nucleotide sequence ID" value="NZ_JBHUGI010000015.1"/>
</dbReference>
<protein>
    <submittedName>
        <fullName evidence="2">Uncharacterized protein</fullName>
    </submittedName>
</protein>
<feature type="transmembrane region" description="Helical" evidence="1">
    <location>
        <begin position="7"/>
        <end position="25"/>
    </location>
</feature>
<evidence type="ECO:0000313" key="2">
    <source>
        <dbReference type="EMBL" id="MFD1927741.1"/>
    </source>
</evidence>
<organism evidence="2 3">
    <name type="scientific">Sporosarcina siberiensis</name>
    <dbReference type="NCBI Taxonomy" id="1365606"/>
    <lineage>
        <taxon>Bacteria</taxon>
        <taxon>Bacillati</taxon>
        <taxon>Bacillota</taxon>
        <taxon>Bacilli</taxon>
        <taxon>Bacillales</taxon>
        <taxon>Caryophanaceae</taxon>
        <taxon>Sporosarcina</taxon>
    </lineage>
</organism>
<keyword evidence="1" id="KW-0812">Transmembrane</keyword>
<dbReference type="EMBL" id="JBHUGI010000015">
    <property type="protein sequence ID" value="MFD1927741.1"/>
    <property type="molecule type" value="Genomic_DNA"/>
</dbReference>
<evidence type="ECO:0000256" key="1">
    <source>
        <dbReference type="SAM" id="Phobius"/>
    </source>
</evidence>
<comment type="caution">
    <text evidence="2">The sequence shown here is derived from an EMBL/GenBank/DDBJ whole genome shotgun (WGS) entry which is preliminary data.</text>
</comment>